<dbReference type="InterPro" id="IPR036754">
    <property type="entry name" value="YbaK/aa-tRNA-synt-asso_dom_sf"/>
</dbReference>
<accession>A0A7X0ST67</accession>
<dbReference type="EMBL" id="JACJVO010000052">
    <property type="protein sequence ID" value="MBB6735677.1"/>
    <property type="molecule type" value="Genomic_DNA"/>
</dbReference>
<gene>
    <name evidence="2" type="ORF">H7C18_32675</name>
</gene>
<organism evidence="2 3">
    <name type="scientific">Cohnella zeiphila</name>
    <dbReference type="NCBI Taxonomy" id="2761120"/>
    <lineage>
        <taxon>Bacteria</taxon>
        <taxon>Bacillati</taxon>
        <taxon>Bacillota</taxon>
        <taxon>Bacilli</taxon>
        <taxon>Bacillales</taxon>
        <taxon>Paenibacillaceae</taxon>
        <taxon>Cohnella</taxon>
    </lineage>
</organism>
<dbReference type="Gene3D" id="3.90.960.10">
    <property type="entry name" value="YbaK/aminoacyl-tRNA synthetase-associated domain"/>
    <property type="match status" value="1"/>
</dbReference>
<dbReference type="AlphaFoldDB" id="A0A7X0ST67"/>
<evidence type="ECO:0000259" key="1">
    <source>
        <dbReference type="Pfam" id="PF04073"/>
    </source>
</evidence>
<dbReference type="PANTHER" id="PTHR30411">
    <property type="entry name" value="CYTOPLASMIC PROTEIN"/>
    <property type="match status" value="1"/>
</dbReference>
<dbReference type="CDD" id="cd04333">
    <property type="entry name" value="ProX_deacylase"/>
    <property type="match status" value="1"/>
</dbReference>
<proteinExistence type="predicted"/>
<dbReference type="SUPFAM" id="SSF55826">
    <property type="entry name" value="YbaK/ProRS associated domain"/>
    <property type="match status" value="1"/>
</dbReference>
<evidence type="ECO:0000313" key="2">
    <source>
        <dbReference type="EMBL" id="MBB6735677.1"/>
    </source>
</evidence>
<evidence type="ECO:0000313" key="3">
    <source>
        <dbReference type="Proteomes" id="UP000564644"/>
    </source>
</evidence>
<dbReference type="Proteomes" id="UP000564644">
    <property type="component" value="Unassembled WGS sequence"/>
</dbReference>
<dbReference type="GO" id="GO:0002161">
    <property type="term" value="F:aminoacyl-tRNA deacylase activity"/>
    <property type="evidence" value="ECO:0007669"/>
    <property type="project" value="InterPro"/>
</dbReference>
<keyword evidence="3" id="KW-1185">Reference proteome</keyword>
<dbReference type="Pfam" id="PF04073">
    <property type="entry name" value="tRNA_edit"/>
    <property type="match status" value="1"/>
</dbReference>
<comment type="caution">
    <text evidence="2">The sequence shown here is derived from an EMBL/GenBank/DDBJ whole genome shotgun (WGS) entry which is preliminary data.</text>
</comment>
<feature type="domain" description="YbaK/aminoacyl-tRNA synthetase-associated" evidence="1">
    <location>
        <begin position="33"/>
        <end position="151"/>
    </location>
</feature>
<dbReference type="PANTHER" id="PTHR30411:SF1">
    <property type="entry name" value="CYTOPLASMIC PROTEIN"/>
    <property type="match status" value="1"/>
</dbReference>
<name>A0A7X0ST67_9BACL</name>
<protein>
    <submittedName>
        <fullName evidence="2">YbaK/EbsC family protein</fullName>
    </submittedName>
</protein>
<sequence length="162" mass="17202">MNGSSALKESAQRVQSLLKEWGYPNQVAELPDSARTAQEAADAIGCEVAQIAKSIIFRLRHSGEPLLVVASGVNRIDEKAVSALVGDKLAKADADFVRERTGFVIGGVPPIGHASPIRTVLDEDLFRYGTVWAAAGHPKAVFELTPAQLAEMTQGQVAPVKA</sequence>
<reference evidence="2 3" key="1">
    <citation type="submission" date="2020-08" db="EMBL/GenBank/DDBJ databases">
        <title>Cohnella phylogeny.</title>
        <authorList>
            <person name="Dunlap C."/>
        </authorList>
    </citation>
    <scope>NUCLEOTIDE SEQUENCE [LARGE SCALE GENOMIC DNA]</scope>
    <source>
        <strain evidence="2 3">CBP 2801</strain>
    </source>
</reference>
<dbReference type="InterPro" id="IPR007214">
    <property type="entry name" value="YbaK/aa-tRNA-synth-assoc-dom"/>
</dbReference>
<dbReference type="RefSeq" id="WP_185133329.1">
    <property type="nucleotide sequence ID" value="NZ_JACJVO010000052.1"/>
</dbReference>